<dbReference type="EMBL" id="JARBJD010000106">
    <property type="protein sequence ID" value="KAK2952215.1"/>
    <property type="molecule type" value="Genomic_DNA"/>
</dbReference>
<keyword evidence="3" id="KW-1185">Reference proteome</keyword>
<sequence length="175" mass="19455">MDIVVGALSFYLTHSHGSFHFGLMDSNDPIPKVDEILGSKVKNSASLCSFGNLFFNTPSSQSYRYCTNLLHEGDCVRMEVDLDSTPRTVQFFVNGEVGWFYVSGIPSSVRIGVSVLFQGSSLRIDNISRLSQPTPFSKEMKESVKKGEQEGEMTFHTENGMPLSAKPMQSISNRR</sequence>
<evidence type="ECO:0008006" key="4">
    <source>
        <dbReference type="Google" id="ProtNLM"/>
    </source>
</evidence>
<protein>
    <recommendedName>
        <fullName evidence="4">NHR domain-containing protein</fullName>
    </recommendedName>
</protein>
<accession>A0ABQ9XM01</accession>
<name>A0ABQ9XM01_9EUKA</name>
<dbReference type="Proteomes" id="UP001281761">
    <property type="component" value="Unassembled WGS sequence"/>
</dbReference>
<organism evidence="2 3">
    <name type="scientific">Blattamonas nauphoetae</name>
    <dbReference type="NCBI Taxonomy" id="2049346"/>
    <lineage>
        <taxon>Eukaryota</taxon>
        <taxon>Metamonada</taxon>
        <taxon>Preaxostyla</taxon>
        <taxon>Oxymonadida</taxon>
        <taxon>Blattamonas</taxon>
    </lineage>
</organism>
<evidence type="ECO:0000313" key="2">
    <source>
        <dbReference type="EMBL" id="KAK2952215.1"/>
    </source>
</evidence>
<evidence type="ECO:0000256" key="1">
    <source>
        <dbReference type="SAM" id="MobiDB-lite"/>
    </source>
</evidence>
<reference evidence="2 3" key="1">
    <citation type="journal article" date="2022" name="bioRxiv">
        <title>Genomics of Preaxostyla Flagellates Illuminates Evolutionary Transitions and the Path Towards Mitochondrial Loss.</title>
        <authorList>
            <person name="Novak L.V.F."/>
            <person name="Treitli S.C."/>
            <person name="Pyrih J."/>
            <person name="Halakuc P."/>
            <person name="Pipaliya S.V."/>
            <person name="Vacek V."/>
            <person name="Brzon O."/>
            <person name="Soukal P."/>
            <person name="Eme L."/>
            <person name="Dacks J.B."/>
            <person name="Karnkowska A."/>
            <person name="Elias M."/>
            <person name="Hampl V."/>
        </authorList>
    </citation>
    <scope>NUCLEOTIDE SEQUENCE [LARGE SCALE GENOMIC DNA]</scope>
    <source>
        <strain evidence="2">NAU3</strain>
        <tissue evidence="2">Gut</tissue>
    </source>
</reference>
<gene>
    <name evidence="2" type="ORF">BLNAU_12774</name>
</gene>
<feature type="compositionally biased region" description="Basic and acidic residues" evidence="1">
    <location>
        <begin position="138"/>
        <end position="155"/>
    </location>
</feature>
<evidence type="ECO:0000313" key="3">
    <source>
        <dbReference type="Proteomes" id="UP001281761"/>
    </source>
</evidence>
<comment type="caution">
    <text evidence="2">The sequence shown here is derived from an EMBL/GenBank/DDBJ whole genome shotgun (WGS) entry which is preliminary data.</text>
</comment>
<proteinExistence type="predicted"/>
<feature type="region of interest" description="Disordered" evidence="1">
    <location>
        <begin position="133"/>
        <end position="175"/>
    </location>
</feature>